<keyword evidence="2" id="KW-1185">Reference proteome</keyword>
<sequence length="308" mass="32468">MAMMLRNRAILVKPETTYGTDAAPTGAANAMLMTNASLEPLVGQEAARDLVLPYMGHQGVILTGNHARLSGEIEIAGSGTAGTPPAYGPMLRSCGMAEVVDAGVDVQYSPVSSLFESCSIYFNMDGNNHVLLGARGTFTVQLNPSQIPRFAFTMTGLLGTISAIALPTVDVTDFKTPVPVTKANTTVSLHGHEGVCEGLTIDMGNQIEPRFLINHESVEQVDRQVTGSAIMEVTALATKNWLAIAQAHTKGALAAQHGTVAGNIVTFSAAAVQIGRPTFGESQRIINNTLPLMFTPSAGNDEFKITVK</sequence>
<comment type="caution">
    <text evidence="1">The sequence shown here is derived from an EMBL/GenBank/DDBJ whole genome shotgun (WGS) entry which is preliminary data.</text>
</comment>
<organism evidence="1 2">
    <name type="scientific">Mycoplana ramosa</name>
    <name type="common">Mycoplana bullata</name>
    <dbReference type="NCBI Taxonomy" id="40837"/>
    <lineage>
        <taxon>Bacteria</taxon>
        <taxon>Pseudomonadati</taxon>
        <taxon>Pseudomonadota</taxon>
        <taxon>Alphaproteobacteria</taxon>
        <taxon>Hyphomicrobiales</taxon>
        <taxon>Rhizobiaceae</taxon>
        <taxon>Mycoplana</taxon>
    </lineage>
</organism>
<dbReference type="Pfam" id="PF18906">
    <property type="entry name" value="Phage_tube_2"/>
    <property type="match status" value="1"/>
</dbReference>
<dbReference type="InterPro" id="IPR044000">
    <property type="entry name" value="Phage_tube_2"/>
</dbReference>
<dbReference type="EMBL" id="JBHTNF010000020">
    <property type="protein sequence ID" value="MFD1330258.1"/>
    <property type="molecule type" value="Genomic_DNA"/>
</dbReference>
<accession>A0ABW3Z2Y2</accession>
<protein>
    <submittedName>
        <fullName evidence="1">Phage tail tube protein</fullName>
    </submittedName>
</protein>
<evidence type="ECO:0000313" key="2">
    <source>
        <dbReference type="Proteomes" id="UP001597173"/>
    </source>
</evidence>
<dbReference type="Proteomes" id="UP001597173">
    <property type="component" value="Unassembled WGS sequence"/>
</dbReference>
<gene>
    <name evidence="1" type="ORF">ACFQ33_20425</name>
</gene>
<reference evidence="2" key="1">
    <citation type="journal article" date="2019" name="Int. J. Syst. Evol. Microbiol.">
        <title>The Global Catalogue of Microorganisms (GCM) 10K type strain sequencing project: providing services to taxonomists for standard genome sequencing and annotation.</title>
        <authorList>
            <consortium name="The Broad Institute Genomics Platform"/>
            <consortium name="The Broad Institute Genome Sequencing Center for Infectious Disease"/>
            <person name="Wu L."/>
            <person name="Ma J."/>
        </authorList>
    </citation>
    <scope>NUCLEOTIDE SEQUENCE [LARGE SCALE GENOMIC DNA]</scope>
    <source>
        <strain evidence="2">CCUG 55609</strain>
    </source>
</reference>
<evidence type="ECO:0000313" key="1">
    <source>
        <dbReference type="EMBL" id="MFD1330258.1"/>
    </source>
</evidence>
<name>A0ABW3Z2Y2_MYCRA</name>
<dbReference type="RefSeq" id="WP_374841198.1">
    <property type="nucleotide sequence ID" value="NZ_JBHEEW010000019.1"/>
</dbReference>
<proteinExistence type="predicted"/>